<dbReference type="EMBL" id="HG964447">
    <property type="protein sequence ID" value="CDO91360.1"/>
    <property type="molecule type" value="Genomic_DNA"/>
</dbReference>
<evidence type="ECO:0000256" key="1">
    <source>
        <dbReference type="SAM" id="Phobius"/>
    </source>
</evidence>
<proteinExistence type="predicted"/>
<feature type="transmembrane region" description="Helical" evidence="1">
    <location>
        <begin position="12"/>
        <end position="36"/>
    </location>
</feature>
<organism evidence="2">
    <name type="scientific">Mycobacterium triplex</name>
    <dbReference type="NCBI Taxonomy" id="47839"/>
    <lineage>
        <taxon>Bacteria</taxon>
        <taxon>Bacillati</taxon>
        <taxon>Actinomycetota</taxon>
        <taxon>Actinomycetes</taxon>
        <taxon>Mycobacteriales</taxon>
        <taxon>Mycobacteriaceae</taxon>
        <taxon>Mycobacterium</taxon>
        <taxon>Mycobacterium simiae complex</taxon>
    </lineage>
</organism>
<keyword evidence="1" id="KW-0812">Transmembrane</keyword>
<protein>
    <submittedName>
        <fullName evidence="2">Uncharacterized protein</fullName>
    </submittedName>
</protein>
<name>A0A024K5M5_9MYCO</name>
<dbReference type="Proteomes" id="UP000028880">
    <property type="component" value="Unassembled WGS sequence"/>
</dbReference>
<sequence>MCRFPVDIAKGLLALLTLGADAIVLTTALGGIGCFLRRRKPAI</sequence>
<keyword evidence="1" id="KW-1133">Transmembrane helix</keyword>
<dbReference type="HOGENOM" id="CLU_3236352_0_0_11"/>
<dbReference type="STRING" id="47839.BN973_05768"/>
<gene>
    <name evidence="2" type="ORF">BN973_05768</name>
</gene>
<keyword evidence="1" id="KW-0472">Membrane</keyword>
<reference evidence="2" key="1">
    <citation type="journal article" date="2014" name="Genome Announc.">
        <title>Draft Genome Sequence of Mycobacterium triplex DSM 44626.</title>
        <authorList>
            <person name="Sassi M."/>
            <person name="Croce O."/>
            <person name="Robert C."/>
            <person name="Raoult D."/>
            <person name="Drancourt M."/>
        </authorList>
    </citation>
    <scope>NUCLEOTIDE SEQUENCE [LARGE SCALE GENOMIC DNA]</scope>
    <source>
        <strain evidence="2">DSM 44626</strain>
    </source>
</reference>
<accession>A0A024K5M5</accession>
<reference evidence="2" key="2">
    <citation type="submission" date="2014-04" db="EMBL/GenBank/DDBJ databases">
        <authorList>
            <person name="Xu Y.W."/>
            <person name="Yang Q."/>
        </authorList>
    </citation>
    <scope>NUCLEOTIDE SEQUENCE</scope>
    <source>
        <strain evidence="2">DSM 44626</strain>
    </source>
</reference>
<evidence type="ECO:0000313" key="2">
    <source>
        <dbReference type="EMBL" id="CDO91360.1"/>
    </source>
</evidence>
<dbReference type="AlphaFoldDB" id="A0A024K5M5"/>
<dbReference type="PROSITE" id="PS51257">
    <property type="entry name" value="PROKAR_LIPOPROTEIN"/>
    <property type="match status" value="1"/>
</dbReference>